<dbReference type="InterPro" id="IPR013105">
    <property type="entry name" value="TPR_2"/>
</dbReference>
<dbReference type="PANTHER" id="PTHR44366">
    <property type="entry name" value="UDP-N-ACETYLGLUCOSAMINE--PEPTIDE N-ACETYLGLUCOSAMINYLTRANSFERASE 110 KDA SUBUNIT"/>
    <property type="match status" value="1"/>
</dbReference>
<dbReference type="Gene3D" id="1.25.40.10">
    <property type="entry name" value="Tetratricopeptide repeat domain"/>
    <property type="match status" value="3"/>
</dbReference>
<feature type="repeat" description="TPR" evidence="3">
    <location>
        <begin position="712"/>
        <end position="745"/>
    </location>
</feature>
<dbReference type="PROSITE" id="PS50293">
    <property type="entry name" value="TPR_REGION"/>
    <property type="match status" value="1"/>
</dbReference>
<keyword evidence="5" id="KW-1185">Reference proteome</keyword>
<organism evidence="4 5">
    <name type="scientific">Nocardia sputorum</name>
    <dbReference type="NCBI Taxonomy" id="2984338"/>
    <lineage>
        <taxon>Bacteria</taxon>
        <taxon>Bacillati</taxon>
        <taxon>Actinomycetota</taxon>
        <taxon>Actinomycetes</taxon>
        <taxon>Mycobacteriales</taxon>
        <taxon>Nocardiaceae</taxon>
        <taxon>Nocardia</taxon>
    </lineage>
</organism>
<evidence type="ECO:0000256" key="1">
    <source>
        <dbReference type="ARBA" id="ARBA00022737"/>
    </source>
</evidence>
<evidence type="ECO:0000313" key="4">
    <source>
        <dbReference type="EMBL" id="BDU03160.1"/>
    </source>
</evidence>
<feature type="repeat" description="TPR" evidence="3">
    <location>
        <begin position="570"/>
        <end position="603"/>
    </location>
</feature>
<dbReference type="Pfam" id="PF07721">
    <property type="entry name" value="TPR_4"/>
    <property type="match status" value="1"/>
</dbReference>
<dbReference type="SUPFAM" id="SSF48452">
    <property type="entry name" value="TPR-like"/>
    <property type="match status" value="1"/>
</dbReference>
<feature type="repeat" description="TPR" evidence="3">
    <location>
        <begin position="644"/>
        <end position="677"/>
    </location>
</feature>
<feature type="repeat" description="TPR" evidence="3">
    <location>
        <begin position="780"/>
        <end position="813"/>
    </location>
</feature>
<dbReference type="Pfam" id="PF07719">
    <property type="entry name" value="TPR_2"/>
    <property type="match status" value="1"/>
</dbReference>
<dbReference type="SMART" id="SM00671">
    <property type="entry name" value="SEL1"/>
    <property type="match status" value="9"/>
</dbReference>
<proteinExistence type="predicted"/>
<gene>
    <name evidence="4" type="ORF">IFM12276_61880</name>
</gene>
<dbReference type="Pfam" id="PF13432">
    <property type="entry name" value="TPR_16"/>
    <property type="match status" value="3"/>
</dbReference>
<dbReference type="Pfam" id="PF13424">
    <property type="entry name" value="TPR_12"/>
    <property type="match status" value="1"/>
</dbReference>
<name>A0ABN6UD60_9NOCA</name>
<dbReference type="RefSeq" id="WP_281876325.1">
    <property type="nucleotide sequence ID" value="NZ_AP026978.1"/>
</dbReference>
<feature type="repeat" description="TPR" evidence="3">
    <location>
        <begin position="678"/>
        <end position="711"/>
    </location>
</feature>
<sequence>MNAHVRGGLSADYLFASRAEPSRLALLRAAMMAEQGAREEFFTALDAARAAARSPSAKRPLSVQAIARGAGVPESTLRSWFPTNPAVQRTVPRDDDQLITVVEYFLRRAGRLADRAHLDRRTREDWLARRDAAAAVPADPPTAAVGSTRMPGWAGLVEQLDEGDLPRVEALTPYRLGATPNRFGEPEDAHDGLAALDEYVARTARDVDTRVATALVEQRIVVITGPSKAGKTRTLFEAARRMLPHARVLVPHPNTLHRVPEHPRFTTSTEVIVVWLENLQDFLTAEHPLTPALLAHLNDRPARTVVAATLRSEALARLRDDNGGELTRDIRAVLDQACRIELASTSEDPAEQAQAAVAYPSLPLDRHGLAEVLAGAPELLRRYDAARILEPVLRTVIEVAVDWSRIGQPDPVPETVLTELALARIDGQRADLDITDADVKAAIQTACTPTEQVGRVAALQSGRNPDRSRTFTAFDYLIAADDGQNHPHRPIPTDFWHTTTQQAQPHTLRRVGYQAYLRGELDIAETMWRRTTINDPLSMTNLGHLVERRGELAEAETWYRRALDADPDYTYAMVMLGHLLSKRGDFAESETYYRRALETDTGTGTDVHHAFVMVRLGGLFKGRGDLAEAETWYRRAIDADPDYAYAMSMLGNALKERGDLAEAETWYRRAIDADPDYAYAMCSFGDLFKERGDLAEAETWYRRAIDADPDYAYAMVELGDLFKERGDLAEAETWYRRAIDADPDYIFAMESLGDLFGTRGDFAEAETWYRRAINAEPDHAYAMVKLGGLFQARGDFAEAEAWYRRALNTDTGTTTTEYHAYAMVELGDLFQARGDLDEAETWYHHAIHTSADHAYIVDKLDHLVEKRGKRDDAES</sequence>
<dbReference type="InterPro" id="IPR011717">
    <property type="entry name" value="TPR-4"/>
</dbReference>
<feature type="repeat" description="TPR" evidence="3">
    <location>
        <begin position="820"/>
        <end position="853"/>
    </location>
</feature>
<evidence type="ECO:0000256" key="2">
    <source>
        <dbReference type="ARBA" id="ARBA00022803"/>
    </source>
</evidence>
<feature type="repeat" description="TPR" evidence="3">
    <location>
        <begin position="610"/>
        <end position="643"/>
    </location>
</feature>
<keyword evidence="1" id="KW-0677">Repeat</keyword>
<dbReference type="InterPro" id="IPR011990">
    <property type="entry name" value="TPR-like_helical_dom_sf"/>
</dbReference>
<protein>
    <recommendedName>
        <fullName evidence="6">Tetratricopeptide repeat protein</fullName>
    </recommendedName>
</protein>
<dbReference type="EMBL" id="AP026978">
    <property type="protein sequence ID" value="BDU03160.1"/>
    <property type="molecule type" value="Genomic_DNA"/>
</dbReference>
<dbReference type="SMART" id="SM00028">
    <property type="entry name" value="TPR"/>
    <property type="match status" value="9"/>
</dbReference>
<keyword evidence="2 3" id="KW-0802">TPR repeat</keyword>
<accession>A0ABN6UD60</accession>
<dbReference type="InterPro" id="IPR037919">
    <property type="entry name" value="OGT"/>
</dbReference>
<feature type="repeat" description="TPR" evidence="3">
    <location>
        <begin position="536"/>
        <end position="569"/>
    </location>
</feature>
<dbReference type="Proteomes" id="UP001317870">
    <property type="component" value="Chromosome"/>
</dbReference>
<dbReference type="PANTHER" id="PTHR44366:SF1">
    <property type="entry name" value="UDP-N-ACETYLGLUCOSAMINE--PEPTIDE N-ACETYLGLUCOSAMINYLTRANSFERASE 110 KDA SUBUNIT"/>
    <property type="match status" value="1"/>
</dbReference>
<dbReference type="PROSITE" id="PS50005">
    <property type="entry name" value="TPR"/>
    <property type="match status" value="9"/>
</dbReference>
<dbReference type="InterPro" id="IPR006597">
    <property type="entry name" value="Sel1-like"/>
</dbReference>
<evidence type="ECO:0000313" key="5">
    <source>
        <dbReference type="Proteomes" id="UP001317870"/>
    </source>
</evidence>
<evidence type="ECO:0000256" key="3">
    <source>
        <dbReference type="PROSITE-ProRule" id="PRU00339"/>
    </source>
</evidence>
<feature type="repeat" description="TPR" evidence="3">
    <location>
        <begin position="746"/>
        <end position="779"/>
    </location>
</feature>
<dbReference type="InterPro" id="IPR019734">
    <property type="entry name" value="TPR_rpt"/>
</dbReference>
<evidence type="ECO:0008006" key="6">
    <source>
        <dbReference type="Google" id="ProtNLM"/>
    </source>
</evidence>
<dbReference type="SUPFAM" id="SSF81901">
    <property type="entry name" value="HCP-like"/>
    <property type="match status" value="1"/>
</dbReference>
<reference evidence="4 5" key="1">
    <citation type="submission" date="2022-11" db="EMBL/GenBank/DDBJ databases">
        <title>Genome Sequencing of Nocardia sp. ON39_IFM12276 and assembly.</title>
        <authorList>
            <person name="Shimojima M."/>
            <person name="Toyokawa M."/>
            <person name="Uesaka K."/>
        </authorList>
    </citation>
    <scope>NUCLEOTIDE SEQUENCE [LARGE SCALE GENOMIC DNA]</scope>
    <source>
        <strain evidence="4 5">IFM 12276</strain>
    </source>
</reference>